<proteinExistence type="predicted"/>
<protein>
    <submittedName>
        <fullName evidence="1">PqqD family peptide modification chaperone</fullName>
    </submittedName>
</protein>
<accession>A0ABW9QXB2</accession>
<gene>
    <name evidence="1" type="ORF">GHK86_15280</name>
</gene>
<comment type="caution">
    <text evidence="1">The sequence shown here is derived from an EMBL/GenBank/DDBJ whole genome shotgun (WGS) entry which is preliminary data.</text>
</comment>
<name>A0ABW9QXB2_9ACTN</name>
<dbReference type="Gene3D" id="1.10.10.1150">
    <property type="entry name" value="Coenzyme PQQ synthesis protein D (PqqD)"/>
    <property type="match status" value="1"/>
</dbReference>
<dbReference type="Pfam" id="PF05402">
    <property type="entry name" value="PqqD"/>
    <property type="match status" value="1"/>
</dbReference>
<organism evidence="1 2">
    <name type="scientific">Acidiferrimicrobium australe</name>
    <dbReference type="NCBI Taxonomy" id="2664430"/>
    <lineage>
        <taxon>Bacteria</taxon>
        <taxon>Bacillati</taxon>
        <taxon>Actinomycetota</taxon>
        <taxon>Acidimicrobiia</taxon>
        <taxon>Acidimicrobiales</taxon>
        <taxon>Acidimicrobiaceae</taxon>
        <taxon>Acidiferrimicrobium</taxon>
    </lineage>
</organism>
<evidence type="ECO:0000313" key="2">
    <source>
        <dbReference type="Proteomes" id="UP000437736"/>
    </source>
</evidence>
<dbReference type="EMBL" id="WJHE01000839">
    <property type="protein sequence ID" value="MST34078.1"/>
    <property type="molecule type" value="Genomic_DNA"/>
</dbReference>
<keyword evidence="2" id="KW-1185">Reference proteome</keyword>
<reference evidence="1 2" key="1">
    <citation type="submission" date="2019-11" db="EMBL/GenBank/DDBJ databases">
        <title>Acidiferrimicrobium australis gen. nov., sp. nov., an acidophilic and obligately heterotrophic, member of the Actinobacteria that catalyses dissimilatory oxido- reduction of iron isolated from metal-rich acidic water in Chile.</title>
        <authorList>
            <person name="Gonzalez D."/>
            <person name="Huber K."/>
            <person name="Hedrich S."/>
            <person name="Rojas-Villalobos C."/>
            <person name="Quatrini R."/>
            <person name="Dinamarca M.A."/>
            <person name="Schwarz A."/>
            <person name="Canales C."/>
            <person name="Nancucheo I."/>
        </authorList>
    </citation>
    <scope>NUCLEOTIDE SEQUENCE [LARGE SCALE GENOMIC DNA]</scope>
    <source>
        <strain evidence="1 2">USS-CCA1</strain>
    </source>
</reference>
<evidence type="ECO:0000313" key="1">
    <source>
        <dbReference type="EMBL" id="MST34078.1"/>
    </source>
</evidence>
<dbReference type="Proteomes" id="UP000437736">
    <property type="component" value="Unassembled WGS sequence"/>
</dbReference>
<feature type="non-terminal residue" evidence="1">
    <location>
        <position position="1"/>
    </location>
</feature>
<dbReference type="InterPro" id="IPR008792">
    <property type="entry name" value="PQQD"/>
</dbReference>
<sequence length="75" mass="7609">GLVVLPPDRAACLAVSGATGLLWELLAEPVDADELVERMAAETGADRAAIRAQVEVGLQVLAEAGVLCRAARAGA</sequence>
<dbReference type="InterPro" id="IPR041881">
    <property type="entry name" value="PqqD_sf"/>
</dbReference>